<organism evidence="2 3">
    <name type="scientific">Pleurotus eryngii</name>
    <name type="common">Boletus of the steppes</name>
    <dbReference type="NCBI Taxonomy" id="5323"/>
    <lineage>
        <taxon>Eukaryota</taxon>
        <taxon>Fungi</taxon>
        <taxon>Dikarya</taxon>
        <taxon>Basidiomycota</taxon>
        <taxon>Agaricomycotina</taxon>
        <taxon>Agaricomycetes</taxon>
        <taxon>Agaricomycetidae</taxon>
        <taxon>Agaricales</taxon>
        <taxon>Pleurotineae</taxon>
        <taxon>Pleurotaceae</taxon>
        <taxon>Pleurotus</taxon>
    </lineage>
</organism>
<sequence>MRGHCVLIVWVTAHATCLGYRRIKFQPRRSIVLARELVQYSWATEPIMNLEVSLHTASWRSFYPMKNRRRPVIERRAQFSPILRVAGSIWLKYHVAFINATYLLKTGSMHNMHLARLFLPPYATACFLLPISLDPDVSLTAPYLIH</sequence>
<dbReference type="AlphaFoldDB" id="A0A9P6DHC9"/>
<evidence type="ECO:0008006" key="4">
    <source>
        <dbReference type="Google" id="ProtNLM"/>
    </source>
</evidence>
<dbReference type="EMBL" id="MU154554">
    <property type="protein sequence ID" value="KAF9496285.1"/>
    <property type="molecule type" value="Genomic_DNA"/>
</dbReference>
<protein>
    <recommendedName>
        <fullName evidence="4">Secreted protein</fullName>
    </recommendedName>
</protein>
<evidence type="ECO:0000256" key="1">
    <source>
        <dbReference type="SAM" id="SignalP"/>
    </source>
</evidence>
<gene>
    <name evidence="2" type="ORF">BDN71DRAFT_773856</name>
</gene>
<evidence type="ECO:0000313" key="2">
    <source>
        <dbReference type="EMBL" id="KAF9496285.1"/>
    </source>
</evidence>
<feature type="chain" id="PRO_5040299279" description="Secreted protein" evidence="1">
    <location>
        <begin position="20"/>
        <end position="146"/>
    </location>
</feature>
<accession>A0A9P6DHC9</accession>
<comment type="caution">
    <text evidence="2">The sequence shown here is derived from an EMBL/GenBank/DDBJ whole genome shotgun (WGS) entry which is preliminary data.</text>
</comment>
<name>A0A9P6DHC9_PLEER</name>
<proteinExistence type="predicted"/>
<reference evidence="2" key="1">
    <citation type="submission" date="2020-11" db="EMBL/GenBank/DDBJ databases">
        <authorList>
            <consortium name="DOE Joint Genome Institute"/>
            <person name="Ahrendt S."/>
            <person name="Riley R."/>
            <person name="Andreopoulos W."/>
            <person name="Labutti K."/>
            <person name="Pangilinan J."/>
            <person name="Ruiz-Duenas F.J."/>
            <person name="Barrasa J.M."/>
            <person name="Sanchez-Garcia M."/>
            <person name="Camarero S."/>
            <person name="Miyauchi S."/>
            <person name="Serrano A."/>
            <person name="Linde D."/>
            <person name="Babiker R."/>
            <person name="Drula E."/>
            <person name="Ayuso-Fernandez I."/>
            <person name="Pacheco R."/>
            <person name="Padilla G."/>
            <person name="Ferreira P."/>
            <person name="Barriuso J."/>
            <person name="Kellner H."/>
            <person name="Castanera R."/>
            <person name="Alfaro M."/>
            <person name="Ramirez L."/>
            <person name="Pisabarro A.G."/>
            <person name="Kuo A."/>
            <person name="Tritt A."/>
            <person name="Lipzen A."/>
            <person name="He G."/>
            <person name="Yan M."/>
            <person name="Ng V."/>
            <person name="Cullen D."/>
            <person name="Martin F."/>
            <person name="Rosso M.-N."/>
            <person name="Henrissat B."/>
            <person name="Hibbett D."/>
            <person name="Martinez A.T."/>
            <person name="Grigoriev I.V."/>
        </authorList>
    </citation>
    <scope>NUCLEOTIDE SEQUENCE</scope>
    <source>
        <strain evidence="2">ATCC 90797</strain>
    </source>
</reference>
<feature type="signal peptide" evidence="1">
    <location>
        <begin position="1"/>
        <end position="19"/>
    </location>
</feature>
<dbReference type="Proteomes" id="UP000807025">
    <property type="component" value="Unassembled WGS sequence"/>
</dbReference>
<evidence type="ECO:0000313" key="3">
    <source>
        <dbReference type="Proteomes" id="UP000807025"/>
    </source>
</evidence>
<keyword evidence="3" id="KW-1185">Reference proteome</keyword>
<keyword evidence="1" id="KW-0732">Signal</keyword>